<proteinExistence type="predicted"/>
<name>A0A9P4K630_9PLEO</name>
<feature type="compositionally biased region" description="Polar residues" evidence="1">
    <location>
        <begin position="58"/>
        <end position="80"/>
    </location>
</feature>
<evidence type="ECO:0000313" key="2">
    <source>
        <dbReference type="EMBL" id="KAF2262771.1"/>
    </source>
</evidence>
<protein>
    <submittedName>
        <fullName evidence="2">Uncharacterized protein</fullName>
    </submittedName>
</protein>
<feature type="region of interest" description="Disordered" evidence="1">
    <location>
        <begin position="450"/>
        <end position="469"/>
    </location>
</feature>
<feature type="compositionally biased region" description="Basic and acidic residues" evidence="1">
    <location>
        <begin position="1"/>
        <end position="23"/>
    </location>
</feature>
<dbReference type="AlphaFoldDB" id="A0A9P4K630"/>
<dbReference type="OrthoDB" id="4160836at2759"/>
<evidence type="ECO:0000256" key="1">
    <source>
        <dbReference type="SAM" id="MobiDB-lite"/>
    </source>
</evidence>
<reference evidence="3" key="1">
    <citation type="journal article" date="2020" name="Stud. Mycol.">
        <title>101 Dothideomycetes genomes: A test case for predicting lifestyles and emergence of pathogens.</title>
        <authorList>
            <person name="Haridas S."/>
            <person name="Albert R."/>
            <person name="Binder M."/>
            <person name="Bloem J."/>
            <person name="LaButti K."/>
            <person name="Salamov A."/>
            <person name="Andreopoulos B."/>
            <person name="Baker S."/>
            <person name="Barry K."/>
            <person name="Bills G."/>
            <person name="Bluhm B."/>
            <person name="Cannon C."/>
            <person name="Castanera R."/>
            <person name="Culley D."/>
            <person name="Daum C."/>
            <person name="Ezra D."/>
            <person name="Gonzalez J."/>
            <person name="Henrissat B."/>
            <person name="Kuo A."/>
            <person name="Liang C."/>
            <person name="Lipzen A."/>
            <person name="Lutzoni F."/>
            <person name="Magnuson J."/>
            <person name="Mondo S."/>
            <person name="Nolan M."/>
            <person name="Ohm R."/>
            <person name="Pangilinan J."/>
            <person name="Park H.-J."/>
            <person name="Ramirez L."/>
            <person name="Alfaro M."/>
            <person name="Sun H."/>
            <person name="Tritt A."/>
            <person name="Yoshinaga Y."/>
            <person name="Zwiers L.-H."/>
            <person name="Turgeon B."/>
            <person name="Goodwin S."/>
            <person name="Spatafora J."/>
            <person name="Crous P."/>
            <person name="Grigoriev I."/>
        </authorList>
    </citation>
    <scope>NUCLEOTIDE SEQUENCE [LARGE SCALE GENOMIC DNA]</scope>
    <source>
        <strain evidence="3">CBS 304.66</strain>
    </source>
</reference>
<organism evidence="2 3">
    <name type="scientific">Lojkania enalia</name>
    <dbReference type="NCBI Taxonomy" id="147567"/>
    <lineage>
        <taxon>Eukaryota</taxon>
        <taxon>Fungi</taxon>
        <taxon>Dikarya</taxon>
        <taxon>Ascomycota</taxon>
        <taxon>Pezizomycotina</taxon>
        <taxon>Dothideomycetes</taxon>
        <taxon>Pleosporomycetidae</taxon>
        <taxon>Pleosporales</taxon>
        <taxon>Pleosporales incertae sedis</taxon>
        <taxon>Lojkania</taxon>
    </lineage>
</organism>
<comment type="caution">
    <text evidence="2">The sequence shown here is derived from an EMBL/GenBank/DDBJ whole genome shotgun (WGS) entry which is preliminary data.</text>
</comment>
<gene>
    <name evidence="2" type="ORF">CC78DRAFT_582214</name>
</gene>
<feature type="compositionally biased region" description="Polar residues" evidence="1">
    <location>
        <begin position="136"/>
        <end position="147"/>
    </location>
</feature>
<feature type="compositionally biased region" description="Basic and acidic residues" evidence="1">
    <location>
        <begin position="208"/>
        <end position="225"/>
    </location>
</feature>
<dbReference type="Proteomes" id="UP000800093">
    <property type="component" value="Unassembled WGS sequence"/>
</dbReference>
<feature type="region of interest" description="Disordered" evidence="1">
    <location>
        <begin position="1"/>
        <end position="225"/>
    </location>
</feature>
<feature type="compositionally biased region" description="Basic and acidic residues" evidence="1">
    <location>
        <begin position="88"/>
        <end position="102"/>
    </location>
</feature>
<accession>A0A9P4K630</accession>
<sequence length="558" mass="63298">MDEPASKRRKTSPPEDRVRETSPLKKPPRRPSFSSPTKASLARSYPNLVPLPSKPESRSGTLNPGNQALSNLFGRNQENPTAEGDGADDLRGQAKAGAEQRRSSRNQNVTPRRTRTQSRTSMPLGDVEEEEDGLPTTPSGRASQQQDTPRRGILFSTPSKRPPRSRDPVKQPPQKSSPRHGGAHAELIRGSIQGGFEQALEDDVDELAPEKEKRRFNPQLEQKKQEKERLLRELQSLEQDIAQTLKEVRKERSGYEALQPRERENLMRVFPRLINLNEGKEAESAVSNLLDSFLPFAAQAIHPPQQKPAQEEPERSHRPIELDDPVPYLQMFTPFTFTKYISLPEPYHPSQPDIHQIHTIEITGPQKVLTATLTATINPLSNTIHTLQIHRLPHWATPELGPLTTSLAAKNDLQILCYALASYWQLSQKRAFFFHKCFREFARLIPGRAPEDTENTSHIKDRKGDKMSRRELKSQLGRDVLILQNRHVLLRIVWRIRFEWTGDAVSDVTIQPAFPAIWHEEDDTNSLNKIPATFTSLVQKRGVFEATRIIVSLLFSGD</sequence>
<evidence type="ECO:0000313" key="3">
    <source>
        <dbReference type="Proteomes" id="UP000800093"/>
    </source>
</evidence>
<keyword evidence="3" id="KW-1185">Reference proteome</keyword>
<dbReference type="EMBL" id="ML986636">
    <property type="protein sequence ID" value="KAF2262771.1"/>
    <property type="molecule type" value="Genomic_DNA"/>
</dbReference>